<evidence type="ECO:0000313" key="6">
    <source>
        <dbReference type="EMBL" id="PNX72703.1"/>
    </source>
</evidence>
<accession>A0A2K3L2E6</accession>
<dbReference type="InterPro" id="IPR002213">
    <property type="entry name" value="UDP_glucos_trans"/>
</dbReference>
<comment type="caution">
    <text evidence="6">The sequence shown here is derived from an EMBL/GenBank/DDBJ whole genome shotgun (WGS) entry which is preliminary data.</text>
</comment>
<reference evidence="6 7" key="1">
    <citation type="journal article" date="2014" name="Am. J. Bot.">
        <title>Genome assembly and annotation for red clover (Trifolium pratense; Fabaceae).</title>
        <authorList>
            <person name="Istvanek J."/>
            <person name="Jaros M."/>
            <person name="Krenek A."/>
            <person name="Repkova J."/>
        </authorList>
    </citation>
    <scope>NUCLEOTIDE SEQUENCE [LARGE SCALE GENOMIC DNA]</scope>
    <source>
        <strain evidence="7">cv. Tatra</strain>
        <tissue evidence="6">Young leaves</tissue>
    </source>
</reference>
<evidence type="ECO:0000256" key="3">
    <source>
        <dbReference type="ARBA" id="ARBA00022679"/>
    </source>
</evidence>
<dbReference type="SUPFAM" id="SSF53756">
    <property type="entry name" value="UDP-Glycosyltransferase/glycogen phosphorylase"/>
    <property type="match status" value="1"/>
</dbReference>
<dbReference type="FunFam" id="3.40.50.2000:FF:000087">
    <property type="entry name" value="Glycosyltransferase"/>
    <property type="match status" value="1"/>
</dbReference>
<dbReference type="Gene3D" id="3.40.50.2000">
    <property type="entry name" value="Glycogen Phosphorylase B"/>
    <property type="match status" value="2"/>
</dbReference>
<keyword evidence="3 4" id="KW-0808">Transferase</keyword>
<dbReference type="STRING" id="57577.A0A2K3L2E6"/>
<dbReference type="EMBL" id="ASHM01024996">
    <property type="protein sequence ID" value="PNX72703.1"/>
    <property type="molecule type" value="Genomic_DNA"/>
</dbReference>
<dbReference type="AlphaFoldDB" id="A0A2K3L2E6"/>
<keyword evidence="2 4" id="KW-0328">Glycosyltransferase</keyword>
<evidence type="ECO:0000256" key="5">
    <source>
        <dbReference type="RuleBase" id="RU362057"/>
    </source>
</evidence>
<sequence length="461" mass="51602">MDSSSPLHIAMYPWFAMGHQTAFLHLANKLAKNGHKITFLTPQKAQSKLEPHNHHPQSITFITITVPHVEGLPPDAETTADVPYPLQPLIMTAMDLTKPDIETHLSNLKPNIVFYDFTHWIPSLTKPLGIKAVHYCSASSVMVGYTLTPARYSQGENLTEFDLMEPPPGYPDSSIKLYNHEAKAFAAKRKEFYGSNVLFYDRQSIALNEADALGYRTCREIEGPFLDYIQQQFNKPVLTSGPVIFDNNPNSVLDEKWANWLGGYKAESVVYCCFGSECVLRPNQFQEIMLGLELTSMPFFAALKPPFGFTTIEEALPEGFSERVEGRGVVYGGWVQQQLILEHPSVGCFITHCGSGSLSEALVNNCQLVLLPNVGDQILNARMMGNNLKVGVEVEKGEDGLYTKDSVCKVVSIVMDDENEISKDVKANHAKIREMLLNKDLESSYIDDFCKKLREIVEEKN</sequence>
<comment type="similarity">
    <text evidence="1 4">Belongs to the UDP-glycosyltransferase family.</text>
</comment>
<organism evidence="6 7">
    <name type="scientific">Trifolium pratense</name>
    <name type="common">Red clover</name>
    <dbReference type="NCBI Taxonomy" id="57577"/>
    <lineage>
        <taxon>Eukaryota</taxon>
        <taxon>Viridiplantae</taxon>
        <taxon>Streptophyta</taxon>
        <taxon>Embryophyta</taxon>
        <taxon>Tracheophyta</taxon>
        <taxon>Spermatophyta</taxon>
        <taxon>Magnoliopsida</taxon>
        <taxon>eudicotyledons</taxon>
        <taxon>Gunneridae</taxon>
        <taxon>Pentapetalae</taxon>
        <taxon>rosids</taxon>
        <taxon>fabids</taxon>
        <taxon>Fabales</taxon>
        <taxon>Fabaceae</taxon>
        <taxon>Papilionoideae</taxon>
        <taxon>50 kb inversion clade</taxon>
        <taxon>NPAAA clade</taxon>
        <taxon>Hologalegina</taxon>
        <taxon>IRL clade</taxon>
        <taxon>Trifolieae</taxon>
        <taxon>Trifolium</taxon>
    </lineage>
</organism>
<dbReference type="PANTHER" id="PTHR48049">
    <property type="entry name" value="GLYCOSYLTRANSFERASE"/>
    <property type="match status" value="1"/>
</dbReference>
<gene>
    <name evidence="6" type="ORF">L195_g028596</name>
</gene>
<dbReference type="PANTHER" id="PTHR48049:SF67">
    <property type="entry name" value="UDP-GLYCOSYLTRANSFERASE 79B30"/>
    <property type="match status" value="1"/>
</dbReference>
<dbReference type="FunFam" id="3.40.50.2000:FF:000037">
    <property type="entry name" value="Glycosyltransferase"/>
    <property type="match status" value="1"/>
</dbReference>
<dbReference type="PROSITE" id="PS00375">
    <property type="entry name" value="UDPGT"/>
    <property type="match status" value="1"/>
</dbReference>
<evidence type="ECO:0000256" key="2">
    <source>
        <dbReference type="ARBA" id="ARBA00022676"/>
    </source>
</evidence>
<dbReference type="GO" id="GO:0035251">
    <property type="term" value="F:UDP-glucosyltransferase activity"/>
    <property type="evidence" value="ECO:0007669"/>
    <property type="project" value="InterPro"/>
</dbReference>
<evidence type="ECO:0000256" key="4">
    <source>
        <dbReference type="RuleBase" id="RU003718"/>
    </source>
</evidence>
<dbReference type="Proteomes" id="UP000236291">
    <property type="component" value="Unassembled WGS sequence"/>
</dbReference>
<proteinExistence type="inferred from homology"/>
<evidence type="ECO:0000313" key="7">
    <source>
        <dbReference type="Proteomes" id="UP000236291"/>
    </source>
</evidence>
<name>A0A2K3L2E6_TRIPR</name>
<protein>
    <recommendedName>
        <fullName evidence="5">Glycosyltransferase</fullName>
        <ecNumber evidence="5">2.4.1.-</ecNumber>
    </recommendedName>
</protein>
<evidence type="ECO:0000256" key="1">
    <source>
        <dbReference type="ARBA" id="ARBA00009995"/>
    </source>
</evidence>
<dbReference type="InterPro" id="IPR035595">
    <property type="entry name" value="UDP_glycos_trans_CS"/>
</dbReference>
<dbReference type="InterPro" id="IPR050481">
    <property type="entry name" value="UDP-glycosyltransf_plant"/>
</dbReference>
<dbReference type="EC" id="2.4.1.-" evidence="5"/>
<dbReference type="Pfam" id="PF00201">
    <property type="entry name" value="UDPGT"/>
    <property type="match status" value="1"/>
</dbReference>
<dbReference type="CDD" id="cd03784">
    <property type="entry name" value="GT1_Gtf-like"/>
    <property type="match status" value="1"/>
</dbReference>
<reference evidence="6 7" key="2">
    <citation type="journal article" date="2017" name="Front. Plant Sci.">
        <title>Gene Classification and Mining of Molecular Markers Useful in Red Clover (Trifolium pratense) Breeding.</title>
        <authorList>
            <person name="Istvanek J."/>
            <person name="Dluhosova J."/>
            <person name="Dluhos P."/>
            <person name="Patkova L."/>
            <person name="Nedelnik J."/>
            <person name="Repkova J."/>
        </authorList>
    </citation>
    <scope>NUCLEOTIDE SEQUENCE [LARGE SCALE GENOMIC DNA]</scope>
    <source>
        <strain evidence="7">cv. Tatra</strain>
        <tissue evidence="6">Young leaves</tissue>
    </source>
</reference>